<evidence type="ECO:0000313" key="2">
    <source>
        <dbReference type="EMBL" id="OGK51047.1"/>
    </source>
</evidence>
<dbReference type="SMART" id="SM01234">
    <property type="entry name" value="Haemolytic"/>
    <property type="match status" value="1"/>
</dbReference>
<organism evidence="2 3">
    <name type="scientific">Candidatus Roizmanbacteria bacterium RIFCSPLOWO2_01_FULL_40_42</name>
    <dbReference type="NCBI Taxonomy" id="1802066"/>
    <lineage>
        <taxon>Bacteria</taxon>
        <taxon>Candidatus Roizmaniibacteriota</taxon>
    </lineage>
</organism>
<dbReference type="HAMAP" id="MF_00386">
    <property type="entry name" value="UPF0161_YidD"/>
    <property type="match status" value="1"/>
</dbReference>
<dbReference type="Proteomes" id="UP000178558">
    <property type="component" value="Unassembled WGS sequence"/>
</dbReference>
<dbReference type="GO" id="GO:0005886">
    <property type="term" value="C:plasma membrane"/>
    <property type="evidence" value="ECO:0007669"/>
    <property type="project" value="UniProtKB-SubCell"/>
</dbReference>
<comment type="similarity">
    <text evidence="1">Belongs to the UPF0161 family.</text>
</comment>
<evidence type="ECO:0000313" key="3">
    <source>
        <dbReference type="Proteomes" id="UP000178558"/>
    </source>
</evidence>
<keyword evidence="1" id="KW-1003">Cell membrane</keyword>
<dbReference type="EMBL" id="MGAQ01000006">
    <property type="protein sequence ID" value="OGK51047.1"/>
    <property type="molecule type" value="Genomic_DNA"/>
</dbReference>
<keyword evidence="1" id="KW-0472">Membrane</keyword>
<comment type="caution">
    <text evidence="2">The sequence shown here is derived from an EMBL/GenBank/DDBJ whole genome shotgun (WGS) entry which is preliminary data.</text>
</comment>
<comment type="function">
    <text evidence="1">Could be involved in insertion of integral membrane proteins into the membrane.</text>
</comment>
<accession>A0A1F7J618</accession>
<gene>
    <name evidence="2" type="ORF">A3B50_02685</name>
</gene>
<evidence type="ECO:0000256" key="1">
    <source>
        <dbReference type="HAMAP-Rule" id="MF_00386"/>
    </source>
</evidence>
<comment type="subcellular location">
    <subcellularLocation>
        <location evidence="1">Cell membrane</location>
        <topology evidence="1">Peripheral membrane protein</topology>
        <orientation evidence="1">Cytoplasmic side</orientation>
    </subcellularLocation>
</comment>
<dbReference type="AlphaFoldDB" id="A0A1F7J618"/>
<protein>
    <recommendedName>
        <fullName evidence="1">Putative membrane protein insertion efficiency factor</fullName>
    </recommendedName>
</protein>
<dbReference type="InterPro" id="IPR002696">
    <property type="entry name" value="Membr_insert_effic_factor_YidD"/>
</dbReference>
<dbReference type="PANTHER" id="PTHR33383:SF1">
    <property type="entry name" value="MEMBRANE PROTEIN INSERTION EFFICIENCY FACTOR-RELATED"/>
    <property type="match status" value="1"/>
</dbReference>
<dbReference type="NCBIfam" id="TIGR00278">
    <property type="entry name" value="membrane protein insertion efficiency factor YidD"/>
    <property type="match status" value="1"/>
</dbReference>
<sequence>MKEVILKFIRFYQKTSIFHVGILERLFMTDSICRFTPRCSEYTYQAVKKYGTGKGLWLGLKRISRCHPWSKGGYDALK</sequence>
<reference evidence="2 3" key="1">
    <citation type="journal article" date="2016" name="Nat. Commun.">
        <title>Thousands of microbial genomes shed light on interconnected biogeochemical processes in an aquifer system.</title>
        <authorList>
            <person name="Anantharaman K."/>
            <person name="Brown C.T."/>
            <person name="Hug L.A."/>
            <person name="Sharon I."/>
            <person name="Castelle C.J."/>
            <person name="Probst A.J."/>
            <person name="Thomas B.C."/>
            <person name="Singh A."/>
            <person name="Wilkins M.J."/>
            <person name="Karaoz U."/>
            <person name="Brodie E.L."/>
            <person name="Williams K.H."/>
            <person name="Hubbard S.S."/>
            <person name="Banfield J.F."/>
        </authorList>
    </citation>
    <scope>NUCLEOTIDE SEQUENCE [LARGE SCALE GENOMIC DNA]</scope>
</reference>
<proteinExistence type="inferred from homology"/>
<dbReference type="Pfam" id="PF01809">
    <property type="entry name" value="YidD"/>
    <property type="match status" value="1"/>
</dbReference>
<name>A0A1F7J618_9BACT</name>
<dbReference type="PANTHER" id="PTHR33383">
    <property type="entry name" value="MEMBRANE PROTEIN INSERTION EFFICIENCY FACTOR-RELATED"/>
    <property type="match status" value="1"/>
</dbReference>